<gene>
    <name evidence="2" type="ORF">BU16DRAFT_458611</name>
</gene>
<feature type="compositionally biased region" description="Polar residues" evidence="1">
    <location>
        <begin position="380"/>
        <end position="392"/>
    </location>
</feature>
<protein>
    <submittedName>
        <fullName evidence="2">Uncharacterized protein</fullName>
    </submittedName>
</protein>
<keyword evidence="3" id="KW-1185">Reference proteome</keyword>
<proteinExistence type="predicted"/>
<dbReference type="AlphaFoldDB" id="A0A6A6QXU2"/>
<accession>A0A6A6QXU2</accession>
<evidence type="ECO:0000256" key="1">
    <source>
        <dbReference type="SAM" id="MobiDB-lite"/>
    </source>
</evidence>
<dbReference type="Proteomes" id="UP000799750">
    <property type="component" value="Unassembled WGS sequence"/>
</dbReference>
<dbReference type="EMBL" id="MU004187">
    <property type="protein sequence ID" value="KAF2496620.1"/>
    <property type="molecule type" value="Genomic_DNA"/>
</dbReference>
<dbReference type="OrthoDB" id="3220769at2759"/>
<organism evidence="2 3">
    <name type="scientific">Lophium mytilinum</name>
    <dbReference type="NCBI Taxonomy" id="390894"/>
    <lineage>
        <taxon>Eukaryota</taxon>
        <taxon>Fungi</taxon>
        <taxon>Dikarya</taxon>
        <taxon>Ascomycota</taxon>
        <taxon>Pezizomycotina</taxon>
        <taxon>Dothideomycetes</taxon>
        <taxon>Pleosporomycetidae</taxon>
        <taxon>Mytilinidiales</taxon>
        <taxon>Mytilinidiaceae</taxon>
        <taxon>Lophium</taxon>
    </lineage>
</organism>
<name>A0A6A6QXU2_9PEZI</name>
<evidence type="ECO:0000313" key="3">
    <source>
        <dbReference type="Proteomes" id="UP000799750"/>
    </source>
</evidence>
<evidence type="ECO:0000313" key="2">
    <source>
        <dbReference type="EMBL" id="KAF2496620.1"/>
    </source>
</evidence>
<feature type="region of interest" description="Disordered" evidence="1">
    <location>
        <begin position="372"/>
        <end position="392"/>
    </location>
</feature>
<sequence length="392" mass="43711">MDVWRVSAEGNRTVLPSLTYYNNVIENCAVGSIEVDLEALDRTANQLAYGEYGAVIRAYISCTIESADGQTHFNLTTTYDYVTKAASLSGLYHFLASNFLDRDKEKRSSLYWGESLMSMYWAYTTKLMQNIRQNATANDEAGIRKGTISFTPNNGSTSDITSPDYFKVDYRFVIDVGLGSFGILWPGLYNWTTSVAYLDSIHAKPNIWIQADSLAKSAYSTILTDLGQTSYQPNILTNGDTLQYFTSNFSVAMQNYANAQPGPVTQDFKTLKATTGPLGATPSVISTNYICQIPKLKSAGNIFVSVLVADLVFLQALWKIFTLITDWLLFRKHPDRNQCQGCANHTSESRAESLPENGTMDYEHIELSTLDGPKRRSSYHSRQTSSQQLLLT</sequence>
<reference evidence="2" key="1">
    <citation type="journal article" date="2020" name="Stud. Mycol.">
        <title>101 Dothideomycetes genomes: a test case for predicting lifestyles and emergence of pathogens.</title>
        <authorList>
            <person name="Haridas S."/>
            <person name="Albert R."/>
            <person name="Binder M."/>
            <person name="Bloem J."/>
            <person name="Labutti K."/>
            <person name="Salamov A."/>
            <person name="Andreopoulos B."/>
            <person name="Baker S."/>
            <person name="Barry K."/>
            <person name="Bills G."/>
            <person name="Bluhm B."/>
            <person name="Cannon C."/>
            <person name="Castanera R."/>
            <person name="Culley D."/>
            <person name="Daum C."/>
            <person name="Ezra D."/>
            <person name="Gonzalez J."/>
            <person name="Henrissat B."/>
            <person name="Kuo A."/>
            <person name="Liang C."/>
            <person name="Lipzen A."/>
            <person name="Lutzoni F."/>
            <person name="Magnuson J."/>
            <person name="Mondo S."/>
            <person name="Nolan M."/>
            <person name="Ohm R."/>
            <person name="Pangilinan J."/>
            <person name="Park H.-J."/>
            <person name="Ramirez L."/>
            <person name="Alfaro M."/>
            <person name="Sun H."/>
            <person name="Tritt A."/>
            <person name="Yoshinaga Y."/>
            <person name="Zwiers L.-H."/>
            <person name="Turgeon B."/>
            <person name="Goodwin S."/>
            <person name="Spatafora J."/>
            <person name="Crous P."/>
            <person name="Grigoriev I."/>
        </authorList>
    </citation>
    <scope>NUCLEOTIDE SEQUENCE</scope>
    <source>
        <strain evidence="2">CBS 269.34</strain>
    </source>
</reference>